<evidence type="ECO:0000256" key="3">
    <source>
        <dbReference type="SAM" id="Phobius"/>
    </source>
</evidence>
<feature type="region of interest" description="Disordered" evidence="2">
    <location>
        <begin position="94"/>
        <end position="117"/>
    </location>
</feature>
<feature type="transmembrane region" description="Helical" evidence="3">
    <location>
        <begin position="792"/>
        <end position="819"/>
    </location>
</feature>
<keyword evidence="1" id="KW-0175">Coiled coil</keyword>
<dbReference type="Proteomes" id="UP000256405">
    <property type="component" value="Unassembled WGS sequence"/>
</dbReference>
<reference evidence="5 6" key="1">
    <citation type="submission" date="2018-08" db="EMBL/GenBank/DDBJ databases">
        <title>Genomic Encyclopedia of Archaeal and Bacterial Type Strains, Phase II (KMG-II): from individual species to whole genera.</title>
        <authorList>
            <person name="Goeker M."/>
        </authorList>
    </citation>
    <scope>NUCLEOTIDE SEQUENCE [LARGE SCALE GENOMIC DNA]</scope>
    <source>
        <strain evidence="5 6">DSM 15986</strain>
    </source>
</reference>
<evidence type="ECO:0000313" key="5">
    <source>
        <dbReference type="EMBL" id="REG83998.1"/>
    </source>
</evidence>
<evidence type="ECO:0000256" key="1">
    <source>
        <dbReference type="SAM" id="Coils"/>
    </source>
</evidence>
<keyword evidence="3" id="KW-0812">Transmembrane</keyword>
<sequence length="1760" mass="193627">MKEAVVSEPAVSSAASAQQQSLQQTDFLPADASTGLFFQTKLTVGSPDDPLEKEADDTAASIMRMPENSFIQRKCANCAEDEKIHKKEITVAEQKVQREEATEQTPESAPPTPLPFHLIRPEDLQLRQPSLPPVRLFPTNGLSLGVPPLTVPDSTTGGSPTAKIDWFAMNRPFSNRGVGQLTSSDARAIEAHWNYSFGFFRSIGATPPHAIFFSNMLVPMAIDSSLQRDYSTWWERTDRELGTSSKILSPTIIRFDLDNLFGTIRPFWDPSNPYLIQRKSEATTTGIASESTSNLINASKSGGSQIPDQTKTFMETRFGYDFSDVRIHSGNDATTMSRDLNAKAFTVSNHIYFNQGNFSPNTSEGKQLLAHELTHTLQQGGSAVKKKSLSKDTSEKHVNLGQSFIQRKFQTQNTVTPSESKTTAENEIQPKKLFSQTKNFHNSLDASAPPDDPQGFTGATTTQRVQTKAEVTTDFSTDVVQSNSRITDVRIKQNPEYTFIQRKCAGCEQDEKIQRKESHRNFLIPASKPANNQYANELVKAPLKSPTIIQRGVLGDAWDATGGRAVSAIGGAATTVYDAAGNAISHAVEWVEDQAESIINRIAPGLIDFLRGDIIQNIKDSLARAVDAATGGLFSRLQAEGLQGVLEDFISSIIETVTGAVEGGCNAFAILARKVLDFIRALGGAALQRIVAFFRRVGGLLSSFWNNFALPIWDAIKSFAGTVWDWITRTAAWLWDLIAPIRNAVARAWNWLMRQFGIAWRAGGSVLDWLKNKAQQAWNWLMDVIEPIKTPLMIIGGILVMLSPLGPIVAIGAGAYAIYRGVQWVRENWNNEVFVRFRNYLKEHVFDVIGSAIESLKNSVVGAFSWLASTILSLQTPVVRLLENIGAFALFRIVRSGIQTFANLITRAVNWAGARLAEIGHHIINVARDIWEFIRPYAIIIAKITILTLNPWLLPPVLAAWAWRILPDCFKPPIIDFVIGIMVSVLRSMPNFKMFGESWPVAKQHIIEHLQVALNSAEEEKIRMSNRIAEMVSELDLELISNQIEAVRQSPTYLDLELQAELLGINGTQALPFENSSTLSEQVPALAEAGTDGATADLLSRSTYSSSDIEVEEVGMLHLEPEVQQQLLASPNGEIIMDDQAHDGNRTIRALLGDLTSTEESEPETAPSADFAATTALSATAPVEPARPLTQEELTEQQLGEMIRTSDESSATAACEESNQPDTGGQIPDELKIGPLTERQRAQYMRSQMWNSVKKWFRCNWHWVVPSAILAIIALIALEIVSGGTVTIAFEVIGAIMMGVAAVKAVASIAQFGVNSLLGQITAAARNFANAMAVLAIELVMALTFGLGDTVRSTQRGLQSAWRIASGTGRAVGRGVARGARAVGRAGRALVRGEVRQAGSILRTAARGYVRRGRVVMAGVGRRFGAGYKNLRQLARALYERVRFRRFKLSHEGRMFQLWGEINPWVLLANGTLTFITEDEARALTNVRRGRALVGREVHLPQGSGVIVDASRSANEASNLASLLRGNAASGGEIAFNRAFYQSLIDSGQVGARNVYEVFGEVLIQRSAGLSRMVTEGTASRSQLQAVFRNVLANGDEGALNIMARNLEKVSQHVPPGSNLSRLLSELAHPQRNKFVGGEFTLNFIAAQSDDFIRSIRNFEEMATIAGNIRRYDMVTNTLRFEFKNWGDFRNMASLIDQIVFDFRLLGGDMSTMRYVFSSRLGSHAGIITEITTRLNSIRRISATERRQILDLIQNMVIVH</sequence>
<feature type="compositionally biased region" description="Polar residues" evidence="2">
    <location>
        <begin position="410"/>
        <end position="421"/>
    </location>
</feature>
<protein>
    <submittedName>
        <fullName evidence="5">Uncharacterized protein DUF4157</fullName>
    </submittedName>
</protein>
<dbReference type="OrthoDB" id="4317910at2"/>
<keyword evidence="3" id="KW-1133">Transmembrane helix</keyword>
<organism evidence="5 6">
    <name type="scientific">Algoriphagus antarcticus</name>
    <dbReference type="NCBI Taxonomy" id="238540"/>
    <lineage>
        <taxon>Bacteria</taxon>
        <taxon>Pseudomonadati</taxon>
        <taxon>Bacteroidota</taxon>
        <taxon>Cytophagia</taxon>
        <taxon>Cytophagales</taxon>
        <taxon>Cyclobacteriaceae</taxon>
        <taxon>Algoriphagus</taxon>
    </lineage>
</organism>
<accession>A0A3E0DQ67</accession>
<dbReference type="InterPro" id="IPR025295">
    <property type="entry name" value="eCIS_core_dom"/>
</dbReference>
<feature type="coiled-coil region" evidence="1">
    <location>
        <begin position="1007"/>
        <end position="1034"/>
    </location>
</feature>
<feature type="compositionally biased region" description="Polar residues" evidence="2">
    <location>
        <begin position="1208"/>
        <end position="1223"/>
    </location>
</feature>
<keyword evidence="3" id="KW-0472">Membrane</keyword>
<feature type="region of interest" description="Disordered" evidence="2">
    <location>
        <begin position="410"/>
        <end position="431"/>
    </location>
</feature>
<feature type="region of interest" description="Disordered" evidence="2">
    <location>
        <begin position="1"/>
        <end position="23"/>
    </location>
</feature>
<evidence type="ECO:0000256" key="2">
    <source>
        <dbReference type="SAM" id="MobiDB-lite"/>
    </source>
</evidence>
<name>A0A3E0DQ67_9BACT</name>
<feature type="domain" description="eCIS core" evidence="4">
    <location>
        <begin position="306"/>
        <end position="381"/>
    </location>
</feature>
<evidence type="ECO:0000259" key="4">
    <source>
        <dbReference type="Pfam" id="PF13699"/>
    </source>
</evidence>
<dbReference type="Pfam" id="PF13699">
    <property type="entry name" value="eCIS_core"/>
    <property type="match status" value="1"/>
</dbReference>
<comment type="caution">
    <text evidence="5">The sequence shown here is derived from an EMBL/GenBank/DDBJ whole genome shotgun (WGS) entry which is preliminary data.</text>
</comment>
<evidence type="ECO:0000313" key="6">
    <source>
        <dbReference type="Proteomes" id="UP000256405"/>
    </source>
</evidence>
<feature type="transmembrane region" description="Helical" evidence="3">
    <location>
        <begin position="1328"/>
        <end position="1348"/>
    </location>
</feature>
<feature type="transmembrane region" description="Helical" evidence="3">
    <location>
        <begin position="1261"/>
        <end position="1282"/>
    </location>
</feature>
<dbReference type="EMBL" id="QUNF01000016">
    <property type="protein sequence ID" value="REG83998.1"/>
    <property type="molecule type" value="Genomic_DNA"/>
</dbReference>
<feature type="transmembrane region" description="Helical" evidence="3">
    <location>
        <begin position="1288"/>
        <end position="1307"/>
    </location>
</feature>
<proteinExistence type="predicted"/>
<gene>
    <name evidence="5" type="ORF">C8N25_11653</name>
</gene>
<feature type="region of interest" description="Disordered" evidence="2">
    <location>
        <begin position="1207"/>
        <end position="1231"/>
    </location>
</feature>
<keyword evidence="6" id="KW-1185">Reference proteome</keyword>
<dbReference type="RefSeq" id="WP_086541701.1">
    <property type="nucleotide sequence ID" value="NZ_MSSW01000031.1"/>
</dbReference>